<gene>
    <name evidence="1" type="ORF">L9F63_016227</name>
</gene>
<dbReference type="AlphaFoldDB" id="A0AAD8EHV2"/>
<reference evidence="1" key="1">
    <citation type="journal article" date="2023" name="IScience">
        <title>Live-bearing cockroach genome reveals convergent evolutionary mechanisms linked to viviparity in insects and beyond.</title>
        <authorList>
            <person name="Fouks B."/>
            <person name="Harrison M.C."/>
            <person name="Mikhailova A.A."/>
            <person name="Marchal E."/>
            <person name="English S."/>
            <person name="Carruthers M."/>
            <person name="Jennings E.C."/>
            <person name="Chiamaka E.L."/>
            <person name="Frigard R.A."/>
            <person name="Pippel M."/>
            <person name="Attardo G.M."/>
            <person name="Benoit J.B."/>
            <person name="Bornberg-Bauer E."/>
            <person name="Tobe S.S."/>
        </authorList>
    </citation>
    <scope>NUCLEOTIDE SEQUENCE</scope>
    <source>
        <strain evidence="1">Stay&amp;Tobe</strain>
    </source>
</reference>
<organism evidence="1 2">
    <name type="scientific">Diploptera punctata</name>
    <name type="common">Pacific beetle cockroach</name>
    <dbReference type="NCBI Taxonomy" id="6984"/>
    <lineage>
        <taxon>Eukaryota</taxon>
        <taxon>Metazoa</taxon>
        <taxon>Ecdysozoa</taxon>
        <taxon>Arthropoda</taxon>
        <taxon>Hexapoda</taxon>
        <taxon>Insecta</taxon>
        <taxon>Pterygota</taxon>
        <taxon>Neoptera</taxon>
        <taxon>Polyneoptera</taxon>
        <taxon>Dictyoptera</taxon>
        <taxon>Blattodea</taxon>
        <taxon>Blaberoidea</taxon>
        <taxon>Blaberidae</taxon>
        <taxon>Diplopterinae</taxon>
        <taxon>Diploptera</taxon>
    </lineage>
</organism>
<reference evidence="1" key="2">
    <citation type="submission" date="2023-05" db="EMBL/GenBank/DDBJ databases">
        <authorList>
            <person name="Fouks B."/>
        </authorList>
    </citation>
    <scope>NUCLEOTIDE SEQUENCE</scope>
    <source>
        <strain evidence="1">Stay&amp;Tobe</strain>
        <tissue evidence="1">Testes</tissue>
    </source>
</reference>
<dbReference type="Proteomes" id="UP001233999">
    <property type="component" value="Unassembled WGS sequence"/>
</dbReference>
<proteinExistence type="predicted"/>
<sequence length="96" mass="10885">NFFKYVRAYNELKGTDITMILSESGLLIKCSFRISSPPTTLNLILTINILNWLIKFLWKCLPFSTGNRLSRYTTAAGSPALKLGEEMLSAQHCRKN</sequence>
<keyword evidence="2" id="KW-1185">Reference proteome</keyword>
<feature type="non-terminal residue" evidence="1">
    <location>
        <position position="1"/>
    </location>
</feature>
<evidence type="ECO:0000313" key="2">
    <source>
        <dbReference type="Proteomes" id="UP001233999"/>
    </source>
</evidence>
<feature type="non-terminal residue" evidence="1">
    <location>
        <position position="96"/>
    </location>
</feature>
<name>A0AAD8EHV2_DIPPU</name>
<protein>
    <submittedName>
        <fullName evidence="1">Uncharacterized protein</fullName>
    </submittedName>
</protein>
<dbReference type="EMBL" id="JASPKZ010004196">
    <property type="protein sequence ID" value="KAJ9590711.1"/>
    <property type="molecule type" value="Genomic_DNA"/>
</dbReference>
<comment type="caution">
    <text evidence="1">The sequence shown here is derived from an EMBL/GenBank/DDBJ whole genome shotgun (WGS) entry which is preliminary data.</text>
</comment>
<accession>A0AAD8EHV2</accession>
<evidence type="ECO:0000313" key="1">
    <source>
        <dbReference type="EMBL" id="KAJ9590711.1"/>
    </source>
</evidence>